<proteinExistence type="predicted"/>
<reference evidence="2" key="1">
    <citation type="submission" date="2020-05" db="UniProtKB">
        <authorList>
            <consortium name="EnsemblMetazoa"/>
        </authorList>
    </citation>
    <scope>IDENTIFICATION</scope>
    <source>
        <strain evidence="2">Jacobina</strain>
    </source>
</reference>
<dbReference type="AlphaFoldDB" id="A0A1B0CCL0"/>
<dbReference type="EMBL" id="AJWK01006877">
    <property type="status" value="NOT_ANNOTATED_CDS"/>
    <property type="molecule type" value="Genomic_DNA"/>
</dbReference>
<dbReference type="VEuPathDB" id="VectorBase:LLONM1_008153"/>
<sequence length="114" mass="12667">MDIMMGFTPPPIPPERKDSKGKEFEAICATDALADAVCKFELTLLSTAGPAAATQSIDGEHEEREEREIGGGALEYARQQMAQHLSKIRSLEEQLKVIPALQLQVEMLTEEKRR</sequence>
<feature type="region of interest" description="Disordered" evidence="1">
    <location>
        <begin position="1"/>
        <end position="20"/>
    </location>
</feature>
<evidence type="ECO:0000313" key="3">
    <source>
        <dbReference type="Proteomes" id="UP000092461"/>
    </source>
</evidence>
<keyword evidence="3" id="KW-1185">Reference proteome</keyword>
<organism evidence="2 3">
    <name type="scientific">Lutzomyia longipalpis</name>
    <name type="common">Sand fly</name>
    <dbReference type="NCBI Taxonomy" id="7200"/>
    <lineage>
        <taxon>Eukaryota</taxon>
        <taxon>Metazoa</taxon>
        <taxon>Ecdysozoa</taxon>
        <taxon>Arthropoda</taxon>
        <taxon>Hexapoda</taxon>
        <taxon>Insecta</taxon>
        <taxon>Pterygota</taxon>
        <taxon>Neoptera</taxon>
        <taxon>Endopterygota</taxon>
        <taxon>Diptera</taxon>
        <taxon>Nematocera</taxon>
        <taxon>Psychodoidea</taxon>
        <taxon>Psychodidae</taxon>
        <taxon>Lutzomyia</taxon>
        <taxon>Lutzomyia</taxon>
    </lineage>
</organism>
<dbReference type="EnsemblMetazoa" id="LLOJ002078-RA">
    <property type="protein sequence ID" value="LLOJ002078-PA"/>
    <property type="gene ID" value="LLOJ002078"/>
</dbReference>
<evidence type="ECO:0000256" key="1">
    <source>
        <dbReference type="SAM" id="MobiDB-lite"/>
    </source>
</evidence>
<evidence type="ECO:0000313" key="2">
    <source>
        <dbReference type="EnsemblMetazoa" id="LLOJ002078-PA"/>
    </source>
</evidence>
<accession>A0A1B0CCL0</accession>
<dbReference type="Proteomes" id="UP000092461">
    <property type="component" value="Unassembled WGS sequence"/>
</dbReference>
<dbReference type="VEuPathDB" id="VectorBase:LLOJ002078"/>
<name>A0A1B0CCL0_LUTLO</name>
<protein>
    <submittedName>
        <fullName evidence="2">Uncharacterized protein</fullName>
    </submittedName>
</protein>